<dbReference type="RefSeq" id="WP_091498047.1">
    <property type="nucleotide sequence ID" value="NZ_FOMH01000015.1"/>
</dbReference>
<dbReference type="Gene3D" id="2.60.40.3940">
    <property type="match status" value="1"/>
</dbReference>
<dbReference type="AlphaFoldDB" id="A0A1I1WGY2"/>
<name>A0A1I1WGY2_9FLAO</name>
<feature type="domain" description="Putative tail fiber protein gp53-like C-terminal" evidence="1">
    <location>
        <begin position="311"/>
        <end position="384"/>
    </location>
</feature>
<evidence type="ECO:0000259" key="1">
    <source>
        <dbReference type="Pfam" id="PF21882"/>
    </source>
</evidence>
<proteinExistence type="predicted"/>
<dbReference type="InterPro" id="IPR054075">
    <property type="entry name" value="Gp53-like_C"/>
</dbReference>
<gene>
    <name evidence="2" type="ORF">SAMN05216297_11554</name>
</gene>
<dbReference type="STRING" id="739143.SAMN05216297_11554"/>
<dbReference type="OrthoDB" id="1299826at2"/>
<evidence type="ECO:0000313" key="2">
    <source>
        <dbReference type="EMBL" id="SFD94261.1"/>
    </source>
</evidence>
<dbReference type="Proteomes" id="UP000199672">
    <property type="component" value="Unassembled WGS sequence"/>
</dbReference>
<organism evidence="2 3">
    <name type="scientific">Flavobacterium phragmitis</name>
    <dbReference type="NCBI Taxonomy" id="739143"/>
    <lineage>
        <taxon>Bacteria</taxon>
        <taxon>Pseudomonadati</taxon>
        <taxon>Bacteroidota</taxon>
        <taxon>Flavobacteriia</taxon>
        <taxon>Flavobacteriales</taxon>
        <taxon>Flavobacteriaceae</taxon>
        <taxon>Flavobacterium</taxon>
    </lineage>
</organism>
<evidence type="ECO:0000313" key="3">
    <source>
        <dbReference type="Proteomes" id="UP000199672"/>
    </source>
</evidence>
<dbReference type="Pfam" id="PF21882">
    <property type="entry name" value="Gp53-like_C"/>
    <property type="match status" value="1"/>
</dbReference>
<keyword evidence="3" id="KW-1185">Reference proteome</keyword>
<protein>
    <recommendedName>
        <fullName evidence="1">Putative tail fiber protein gp53-like C-terminal domain-containing protein</fullName>
    </recommendedName>
</protein>
<dbReference type="EMBL" id="FOMH01000015">
    <property type="protein sequence ID" value="SFD94261.1"/>
    <property type="molecule type" value="Genomic_DNA"/>
</dbReference>
<sequence>MAITRSDFHNKFNNGDIPSHSDFVEIFDNFVNRESDKADFQMIEIGTDNEHYVTPALLRSIFQNSGILSGNCYFPYKEYRDAFTGELINLEYEPIENSVKVFKNGQLLKQVEDYILNEKQGTIFFPDGGIADRNVEINYWHQNKDSVSGSFESMFGKASIPFKENFSGDTFNSDTITLQKKPLKYSARIYKNGQLLREDKDYTIVDGSNVITFAAPISNRNIEVDYWYEGPISLTDAQLNTKYVDLTTAQTIGGKKTFTENTESKGFIKTGGTANQYLMADGSVSTSAGSEYDAGHAGFGLLSFGNGGYQKFSNGLILQWAYLINGTNTYSFPLTWPNRALSVTLSTVRTSSGSRGFNHVANLTRTNYYAVIDGSTGYMFAIGY</sequence>
<reference evidence="3" key="1">
    <citation type="submission" date="2016-10" db="EMBL/GenBank/DDBJ databases">
        <authorList>
            <person name="Varghese N."/>
            <person name="Submissions S."/>
        </authorList>
    </citation>
    <scope>NUCLEOTIDE SEQUENCE [LARGE SCALE GENOMIC DNA]</scope>
    <source>
        <strain evidence="3">CGMCC 1.10370</strain>
    </source>
</reference>
<accession>A0A1I1WGY2</accession>